<sequence length="879" mass="100777">FSIPSYQLYSFTRPTGKGGGVAVFVRDVWSVHELKFSFQQAETVALRLCTANTSILLLSVYRPPCCNGRLFLEELDSALSSLSSEHSICMIGDINIDVLRPTLALVGNYLDVLAKWGLDYVIREVTREEFLSGQLTKSCIDHINIRHHNLIAQSAIVEQKLADHYFVCCSLTLVSNTTVPVNYESEVLIVDPRLFHQLVEEYDWNAFLFNVSPNECYEEFVIQLNRFRQKASRRVKIRQRNLNHKWMSPEILAAIKERELVWAQAKRSPKCDTLQLEYKLSRNKVNAMIRRAKRLHLRNKFKEARADPRKTWSLINDFRGLNTTASNRNNNRTLCSSMGQGAVDGLNNFFSSVSGSARKPPNSCTLRNSTVESAYLPYFDEDNLKTILFSLKCKSPGIDGISANELRRSFDKLKSVLLTILNGILYNGVIPLKLKTAIVIPLFKTGKRDQVENYRPISILPCISQILEKHLCLIMTRFLDLHDTLSPTQYGFVQGRGTQTLLEDLSDLLNLSFERNQVACALFLDVSKAFDSVSHRLLLDKLSMLGFRGSFLSLLEDFLRDRRQCVSIDQIRSNFSIIRSGVPQGSILSPLLFNIYVNDLSSNVQTSLFQYADDTLIVACAPKYLQAITMLQNAATQTMDWFAANLISVNASKTQLICFHNPLKRINVSYPFVLHTSKCSNCVCTHLTYSSSVKYLGLVFDRDLAWNSQLAQVCRKLRSLSCVMFNIRYFMPFSVRKLVLHALGYNILRYGITVYGHCAARWKLRINSILRSLLKSISYDRCLDNDSDVFKELCLPDFYSLFRDTVVFRHFWDSSYKIPYTPVRCLRPKDRFLTTRCFTRYGERIRDYYVASCFNKLPASVFNATTKYKLRNALRSLRR</sequence>
<dbReference type="InterPro" id="IPR043502">
    <property type="entry name" value="DNA/RNA_pol_sf"/>
</dbReference>
<feature type="domain" description="Reverse transcriptase" evidence="1">
    <location>
        <begin position="423"/>
        <end position="700"/>
    </location>
</feature>
<accession>A0A147BPK7</accession>
<dbReference type="InterPro" id="IPR036691">
    <property type="entry name" value="Endo/exonu/phosph_ase_sf"/>
</dbReference>
<dbReference type="Gene3D" id="3.60.10.10">
    <property type="entry name" value="Endonuclease/exonuclease/phosphatase"/>
    <property type="match status" value="1"/>
</dbReference>
<organism evidence="2">
    <name type="scientific">Ixodes ricinus</name>
    <name type="common">Common tick</name>
    <name type="synonym">Acarus ricinus</name>
    <dbReference type="NCBI Taxonomy" id="34613"/>
    <lineage>
        <taxon>Eukaryota</taxon>
        <taxon>Metazoa</taxon>
        <taxon>Ecdysozoa</taxon>
        <taxon>Arthropoda</taxon>
        <taxon>Chelicerata</taxon>
        <taxon>Arachnida</taxon>
        <taxon>Acari</taxon>
        <taxon>Parasitiformes</taxon>
        <taxon>Ixodida</taxon>
        <taxon>Ixodoidea</taxon>
        <taxon>Ixodidae</taxon>
        <taxon>Ixodinae</taxon>
        <taxon>Ixodes</taxon>
    </lineage>
</organism>
<reference evidence="2" key="1">
    <citation type="journal article" date="2018" name="PLoS Negl. Trop. Dis.">
        <title>Sialome diversity of ticks revealed by RNAseq of single tick salivary glands.</title>
        <authorList>
            <person name="Perner J."/>
            <person name="Kropackova S."/>
            <person name="Kopacek P."/>
            <person name="Ribeiro J.M."/>
        </authorList>
    </citation>
    <scope>NUCLEOTIDE SEQUENCE</scope>
    <source>
        <strain evidence="2">Siblings of single egg batch collected in Ceske Budejovice</strain>
        <tissue evidence="2">Salivary glands</tissue>
    </source>
</reference>
<protein>
    <submittedName>
        <fullName evidence="2">Putative tick transposon</fullName>
    </submittedName>
</protein>
<dbReference type="PROSITE" id="PS50878">
    <property type="entry name" value="RT_POL"/>
    <property type="match status" value="1"/>
</dbReference>
<dbReference type="SUPFAM" id="SSF56672">
    <property type="entry name" value="DNA/RNA polymerases"/>
    <property type="match status" value="1"/>
</dbReference>
<evidence type="ECO:0000313" key="2">
    <source>
        <dbReference type="EMBL" id="JAR92690.1"/>
    </source>
</evidence>
<dbReference type="EMBL" id="GEGO01002714">
    <property type="protein sequence ID" value="JAR92690.1"/>
    <property type="molecule type" value="Transcribed_RNA"/>
</dbReference>
<dbReference type="InterPro" id="IPR000477">
    <property type="entry name" value="RT_dom"/>
</dbReference>
<dbReference type="AlphaFoldDB" id="A0A147BPK7"/>
<dbReference type="SUPFAM" id="SSF56219">
    <property type="entry name" value="DNase I-like"/>
    <property type="match status" value="1"/>
</dbReference>
<dbReference type="Pfam" id="PF00078">
    <property type="entry name" value="RVT_1"/>
    <property type="match status" value="1"/>
</dbReference>
<dbReference type="GO" id="GO:0071897">
    <property type="term" value="P:DNA biosynthetic process"/>
    <property type="evidence" value="ECO:0007669"/>
    <property type="project" value="UniProtKB-ARBA"/>
</dbReference>
<evidence type="ECO:0000259" key="1">
    <source>
        <dbReference type="PROSITE" id="PS50878"/>
    </source>
</evidence>
<name>A0A147BPK7_IXORI</name>
<dbReference type="CDD" id="cd01650">
    <property type="entry name" value="RT_nLTR_like"/>
    <property type="match status" value="1"/>
</dbReference>
<feature type="non-terminal residue" evidence="2">
    <location>
        <position position="1"/>
    </location>
</feature>
<proteinExistence type="predicted"/>
<dbReference type="PANTHER" id="PTHR33332">
    <property type="entry name" value="REVERSE TRANSCRIPTASE DOMAIN-CONTAINING PROTEIN"/>
    <property type="match status" value="1"/>
</dbReference>